<evidence type="ECO:0000256" key="15">
    <source>
        <dbReference type="ARBA" id="ARBA00023136"/>
    </source>
</evidence>
<comment type="function">
    <text evidence="16">The phosphoenolpyruvate-dependent sugar phosphotransferase system (sugar PTS), a major carbohydrate active transport system, catalyzes the phosphorylation of incoming sugar substrates concomitantly with their translocation across the cell membrane. The enzyme II ManXYZ PTS system is involved in mannose transport.</text>
</comment>
<evidence type="ECO:0000256" key="10">
    <source>
        <dbReference type="ARBA" id="ARBA00022553"/>
    </source>
</evidence>
<dbReference type="PROSITE" id="PS51101">
    <property type="entry name" value="PTS_EIIB_TYPE_4"/>
    <property type="match status" value="1"/>
</dbReference>
<dbReference type="CDD" id="cd00001">
    <property type="entry name" value="PTS_IIB_man"/>
    <property type="match status" value="1"/>
</dbReference>
<keyword evidence="20" id="KW-1185">Reference proteome</keyword>
<evidence type="ECO:0000313" key="20">
    <source>
        <dbReference type="Proteomes" id="UP000280759"/>
    </source>
</evidence>
<dbReference type="GO" id="GO:0005886">
    <property type="term" value="C:plasma membrane"/>
    <property type="evidence" value="ECO:0007669"/>
    <property type="project" value="UniProtKB-SubCell"/>
</dbReference>
<evidence type="ECO:0000256" key="13">
    <source>
        <dbReference type="ARBA" id="ARBA00022683"/>
    </source>
</evidence>
<dbReference type="InterPro" id="IPR036662">
    <property type="entry name" value="PTS_EIIA_man-typ_sf"/>
</dbReference>
<keyword evidence="12 19" id="KW-0808">Transferase</keyword>
<dbReference type="InterPro" id="IPR004701">
    <property type="entry name" value="PTS_EIIA_man-typ"/>
</dbReference>
<sequence>MGIGIIIASHGKFAEGIHQSGSMIFGEQEKVQVVTFMPNEGPDDLYGHFNNAIAQFDADDEILVLADLWSGSPFNQASRVAGENPDRKMAIITGLNLPMLIQAYTERLMDASAGVEQVAANIIKESKDGIKALPEDLNPVEETAATEKVVNTLQGAIPAGTVIGDGKLKINLARVDTRLLHGQVATAWTPASKANRIIVVSDEVAQDDLRKQLIKQAAPGGVKANVVPISKLIEASKDPRFGNTHALILFQTPQDALRAVEGGVEIKELNVGSMAHSTGKTMVNNVLSMDKEDVATFEKLRDLGVTFDVRKVPNDSKKNLFELIQKANVK</sequence>
<gene>
    <name evidence="19" type="primary">manX_1</name>
    <name evidence="19" type="ORF">FMV2238Y02_08960</name>
</gene>
<dbReference type="PROSITE" id="PS51096">
    <property type="entry name" value="PTS_EIIA_TYPE_4"/>
    <property type="match status" value="1"/>
</dbReference>
<dbReference type="GO" id="GO:0009401">
    <property type="term" value="P:phosphoenolpyruvate-dependent sugar phosphotransferase system"/>
    <property type="evidence" value="ECO:0007669"/>
    <property type="project" value="UniProtKB-KW"/>
</dbReference>
<dbReference type="SUPFAM" id="SSF53062">
    <property type="entry name" value="PTS system fructose IIA component-like"/>
    <property type="match status" value="1"/>
</dbReference>
<evidence type="ECO:0000256" key="7">
    <source>
        <dbReference type="ARBA" id="ARBA00022448"/>
    </source>
</evidence>
<dbReference type="RefSeq" id="WP_003044984.1">
    <property type="nucleotide sequence ID" value="NZ_BEWZ01000003.1"/>
</dbReference>
<evidence type="ECO:0000256" key="4">
    <source>
        <dbReference type="ARBA" id="ARBA00011738"/>
    </source>
</evidence>
<keyword evidence="15" id="KW-0472">Membrane</keyword>
<comment type="subcellular location">
    <subcellularLocation>
        <location evidence="2">Cell membrane</location>
    </subcellularLocation>
    <subcellularLocation>
        <location evidence="3">Cytoplasm</location>
    </subcellularLocation>
</comment>
<dbReference type="Gene3D" id="3.40.35.10">
    <property type="entry name" value="Phosphotransferase system, sorbose subfamily IIB component"/>
    <property type="match status" value="1"/>
</dbReference>
<dbReference type="EMBL" id="UXEP01000011">
    <property type="protein sequence ID" value="VDC42450.1"/>
    <property type="molecule type" value="Genomic_DNA"/>
</dbReference>
<dbReference type="GO" id="GO:0005737">
    <property type="term" value="C:cytoplasm"/>
    <property type="evidence" value="ECO:0007669"/>
    <property type="project" value="UniProtKB-SubCell"/>
</dbReference>
<dbReference type="OrthoDB" id="9788818at2"/>
<keyword evidence="11" id="KW-0762">Sugar transport</keyword>
<keyword evidence="13" id="KW-0598">Phosphotransferase system</keyword>
<comment type="subunit">
    <text evidence="4">Homodimer.</text>
</comment>
<dbReference type="InterPro" id="IPR036667">
    <property type="entry name" value="PTS_IIB_sorbose-sp_sf"/>
</dbReference>
<dbReference type="SUPFAM" id="SSF52728">
    <property type="entry name" value="PTS IIb component"/>
    <property type="match status" value="1"/>
</dbReference>
<dbReference type="Pfam" id="PF03830">
    <property type="entry name" value="PTSIIB_sorb"/>
    <property type="match status" value="1"/>
</dbReference>
<evidence type="ECO:0000256" key="5">
    <source>
        <dbReference type="ARBA" id="ARBA00011929"/>
    </source>
</evidence>
<dbReference type="PANTHER" id="PTHR33799">
    <property type="entry name" value="PTS PERMEASE-RELATED-RELATED"/>
    <property type="match status" value="1"/>
</dbReference>
<evidence type="ECO:0000256" key="8">
    <source>
        <dbReference type="ARBA" id="ARBA00022475"/>
    </source>
</evidence>
<comment type="catalytic activity">
    <reaction evidence="1">
        <text>D-mannose(out) + N(pros)-phospho-L-histidyl-[protein] = D-mannose 6-phosphate(in) + L-histidyl-[protein]</text>
        <dbReference type="Rhea" id="RHEA:49232"/>
        <dbReference type="Rhea" id="RHEA-COMP:9745"/>
        <dbReference type="Rhea" id="RHEA-COMP:9746"/>
        <dbReference type="ChEBI" id="CHEBI:4208"/>
        <dbReference type="ChEBI" id="CHEBI:29979"/>
        <dbReference type="ChEBI" id="CHEBI:58735"/>
        <dbReference type="ChEBI" id="CHEBI:64837"/>
        <dbReference type="EC" id="2.7.1.191"/>
    </reaction>
</comment>
<dbReference type="Gene3D" id="3.40.50.510">
    <property type="entry name" value="Phosphotransferase system, mannose-type IIA component"/>
    <property type="match status" value="1"/>
</dbReference>
<dbReference type="InterPro" id="IPR004720">
    <property type="entry name" value="PTS_IIB_sorbose-sp"/>
</dbReference>
<dbReference type="Proteomes" id="UP000280759">
    <property type="component" value="Unassembled WGS sequence"/>
</dbReference>
<evidence type="ECO:0000256" key="17">
    <source>
        <dbReference type="ARBA" id="ARBA00030229"/>
    </source>
</evidence>
<evidence type="ECO:0000256" key="14">
    <source>
        <dbReference type="ARBA" id="ARBA00022777"/>
    </source>
</evidence>
<evidence type="ECO:0000256" key="18">
    <source>
        <dbReference type="ARBA" id="ARBA00032197"/>
    </source>
</evidence>
<dbReference type="AlphaFoldDB" id="A0A2D4DP36"/>
<protein>
    <recommendedName>
        <fullName evidence="6">PTS system mannose-specific EIIAB component</fullName>
        <ecNumber evidence="5">2.7.1.191</ecNumber>
    </recommendedName>
    <alternativeName>
        <fullName evidence="18">EIIAB-Man</fullName>
    </alternativeName>
    <alternativeName>
        <fullName evidence="17">EIII-Man</fullName>
    </alternativeName>
</protein>
<evidence type="ECO:0000256" key="2">
    <source>
        <dbReference type="ARBA" id="ARBA00004236"/>
    </source>
</evidence>
<dbReference type="InterPro" id="IPR033887">
    <property type="entry name" value="PTS_IIA_man"/>
</dbReference>
<dbReference type="InterPro" id="IPR051471">
    <property type="entry name" value="Bacterial_PTS_sugar_comp"/>
</dbReference>
<organism evidence="19 20">
    <name type="scientific">Streptococcus canis</name>
    <dbReference type="NCBI Taxonomy" id="1329"/>
    <lineage>
        <taxon>Bacteria</taxon>
        <taxon>Bacillati</taxon>
        <taxon>Bacillota</taxon>
        <taxon>Bacilli</taxon>
        <taxon>Lactobacillales</taxon>
        <taxon>Streptococcaceae</taxon>
        <taxon>Streptococcus</taxon>
    </lineage>
</organism>
<dbReference type="CDD" id="cd00006">
    <property type="entry name" value="PTS_IIA_man"/>
    <property type="match status" value="1"/>
</dbReference>
<evidence type="ECO:0000256" key="9">
    <source>
        <dbReference type="ARBA" id="ARBA00022490"/>
    </source>
</evidence>
<dbReference type="Pfam" id="PF03610">
    <property type="entry name" value="EIIA-man"/>
    <property type="match status" value="1"/>
</dbReference>
<name>A0A2D4DP36_STRCB</name>
<dbReference type="GeneID" id="49628827"/>
<keyword evidence="14" id="KW-0418">Kinase</keyword>
<accession>A0A2D4DP36</accession>
<evidence type="ECO:0000256" key="1">
    <source>
        <dbReference type="ARBA" id="ARBA00000514"/>
    </source>
</evidence>
<dbReference type="EC" id="2.7.1.191" evidence="5"/>
<evidence type="ECO:0000256" key="3">
    <source>
        <dbReference type="ARBA" id="ARBA00004496"/>
    </source>
</evidence>
<evidence type="ECO:0000256" key="16">
    <source>
        <dbReference type="ARBA" id="ARBA00023757"/>
    </source>
</evidence>
<evidence type="ECO:0000313" key="19">
    <source>
        <dbReference type="EMBL" id="VDC42450.1"/>
    </source>
</evidence>
<evidence type="ECO:0000256" key="11">
    <source>
        <dbReference type="ARBA" id="ARBA00022597"/>
    </source>
</evidence>
<evidence type="ECO:0000256" key="6">
    <source>
        <dbReference type="ARBA" id="ARBA00021685"/>
    </source>
</evidence>
<keyword evidence="8" id="KW-1003">Cell membrane</keyword>
<reference evidence="19 20" key="1">
    <citation type="submission" date="2018-10" db="EMBL/GenBank/DDBJ databases">
        <authorList>
            <consortium name="Molecular Microbiology and Infection Unit (UMMI)"/>
            <person name="Machado M."/>
        </authorList>
    </citation>
    <scope>NUCLEOTIDE SEQUENCE [LARGE SCALE GENOMIC DNA]</scope>
    <source>
        <strain evidence="19">FMV2238.02</strain>
    </source>
</reference>
<keyword evidence="7" id="KW-0813">Transport</keyword>
<keyword evidence="9" id="KW-0963">Cytoplasm</keyword>
<proteinExistence type="predicted"/>
<dbReference type="GO" id="GO:0008982">
    <property type="term" value="F:protein-N(PI)-phosphohistidine-sugar phosphotransferase activity"/>
    <property type="evidence" value="ECO:0007669"/>
    <property type="project" value="InterPro"/>
</dbReference>
<dbReference type="GO" id="GO:0016301">
    <property type="term" value="F:kinase activity"/>
    <property type="evidence" value="ECO:0007669"/>
    <property type="project" value="UniProtKB-KW"/>
</dbReference>
<evidence type="ECO:0000256" key="12">
    <source>
        <dbReference type="ARBA" id="ARBA00022679"/>
    </source>
</evidence>
<keyword evidence="10" id="KW-0597">Phosphoprotein</keyword>
<dbReference type="PANTHER" id="PTHR33799:SF1">
    <property type="entry name" value="PTS SYSTEM MANNOSE-SPECIFIC EIIAB COMPONENT-RELATED"/>
    <property type="match status" value="1"/>
</dbReference>